<dbReference type="EMBL" id="QCYY01002731">
    <property type="protein sequence ID" value="ROT67996.1"/>
    <property type="molecule type" value="Genomic_DNA"/>
</dbReference>
<reference evidence="1 2" key="1">
    <citation type="submission" date="2018-04" db="EMBL/GenBank/DDBJ databases">
        <authorList>
            <person name="Zhang X."/>
            <person name="Yuan J."/>
            <person name="Li F."/>
            <person name="Xiang J."/>
        </authorList>
    </citation>
    <scope>NUCLEOTIDE SEQUENCE [LARGE SCALE GENOMIC DNA]</scope>
    <source>
        <tissue evidence="1">Muscle</tissue>
    </source>
</reference>
<organism evidence="1 2">
    <name type="scientific">Penaeus vannamei</name>
    <name type="common">Whiteleg shrimp</name>
    <name type="synonym">Litopenaeus vannamei</name>
    <dbReference type="NCBI Taxonomy" id="6689"/>
    <lineage>
        <taxon>Eukaryota</taxon>
        <taxon>Metazoa</taxon>
        <taxon>Ecdysozoa</taxon>
        <taxon>Arthropoda</taxon>
        <taxon>Crustacea</taxon>
        <taxon>Multicrustacea</taxon>
        <taxon>Malacostraca</taxon>
        <taxon>Eumalacostraca</taxon>
        <taxon>Eucarida</taxon>
        <taxon>Decapoda</taxon>
        <taxon>Dendrobranchiata</taxon>
        <taxon>Penaeoidea</taxon>
        <taxon>Penaeidae</taxon>
        <taxon>Penaeus</taxon>
    </lineage>
</organism>
<evidence type="ECO:0000313" key="1">
    <source>
        <dbReference type="EMBL" id="ROT67996.1"/>
    </source>
</evidence>
<accession>A0A3R7NVQ3</accession>
<reference evidence="1 2" key="2">
    <citation type="submission" date="2019-01" db="EMBL/GenBank/DDBJ databases">
        <title>The decoding of complex shrimp genome reveals the adaptation for benthos swimmer, frequently molting mechanism and breeding impact on genome.</title>
        <authorList>
            <person name="Sun Y."/>
            <person name="Gao Y."/>
            <person name="Yu Y."/>
        </authorList>
    </citation>
    <scope>NUCLEOTIDE SEQUENCE [LARGE SCALE GENOMIC DNA]</scope>
    <source>
        <tissue evidence="1">Muscle</tissue>
    </source>
</reference>
<comment type="caution">
    <text evidence="1">The sequence shown here is derived from an EMBL/GenBank/DDBJ whole genome shotgun (WGS) entry which is preliminary data.</text>
</comment>
<sequence>MERTLYLLLFKDYEERYYRFFCSFACRCPGDSSSPGQQQQLLEGGHRLGGKETDSFWDVFSQGVYLILQTTSMIDASFFPLALPIPSSPCLLSLFSSHLLLSPSRVYRPFSLFPPSLFSFPICPLSSCSSLLTLFYSPSCLPYFWKQARPLTPAPPPPSYPPSALVLSPLPIPLMSLPSRPVPHFSSSLPPSPPPLPPLSMTLLLLLFPSLCPSLLLVPPLRPSSFPSSFSSSFLSSFSFLPSPPPLFPSPSSPPPPSLLPLPPLLLLSPLLPSSSFFLPPPPSSSFLLLLLSFSFPLLLSSSSSPPLPPPPPSSSSPSSSLFFSSSSSSSSLLTLPSLLPLLLSPSSSLLLLLPSLLFLPLSPLLPPSRPRRRP</sequence>
<dbReference type="Proteomes" id="UP000283509">
    <property type="component" value="Unassembled WGS sequence"/>
</dbReference>
<keyword evidence="2" id="KW-1185">Reference proteome</keyword>
<protein>
    <submittedName>
        <fullName evidence="1">Uncharacterized protein</fullName>
    </submittedName>
</protein>
<gene>
    <name evidence="1" type="ORF">C7M84_013893</name>
</gene>
<name>A0A3R7NVQ3_PENVA</name>
<evidence type="ECO:0000313" key="2">
    <source>
        <dbReference type="Proteomes" id="UP000283509"/>
    </source>
</evidence>
<proteinExistence type="predicted"/>
<dbReference type="AlphaFoldDB" id="A0A3R7NVQ3"/>